<dbReference type="SUPFAM" id="SSF46689">
    <property type="entry name" value="Homeodomain-like"/>
    <property type="match status" value="1"/>
</dbReference>
<dbReference type="Gene3D" id="1.10.357.10">
    <property type="entry name" value="Tetracycline Repressor, domain 2"/>
    <property type="match status" value="1"/>
</dbReference>
<evidence type="ECO:0000256" key="1">
    <source>
        <dbReference type="ARBA" id="ARBA00023015"/>
    </source>
</evidence>
<dbReference type="InterPro" id="IPR050109">
    <property type="entry name" value="HTH-type_TetR-like_transc_reg"/>
</dbReference>
<dbReference type="GO" id="GO:0000976">
    <property type="term" value="F:transcription cis-regulatory region binding"/>
    <property type="evidence" value="ECO:0007669"/>
    <property type="project" value="TreeGrafter"/>
</dbReference>
<dbReference type="InterPro" id="IPR009057">
    <property type="entry name" value="Homeodomain-like_sf"/>
</dbReference>
<dbReference type="PANTHER" id="PTHR30055:SF234">
    <property type="entry name" value="HTH-TYPE TRANSCRIPTIONAL REGULATOR BETI"/>
    <property type="match status" value="1"/>
</dbReference>
<dbReference type="PANTHER" id="PTHR30055">
    <property type="entry name" value="HTH-TYPE TRANSCRIPTIONAL REGULATOR RUTR"/>
    <property type="match status" value="1"/>
</dbReference>
<keyword evidence="1" id="KW-0805">Transcription regulation</keyword>
<feature type="region of interest" description="Disordered" evidence="5">
    <location>
        <begin position="1"/>
        <end position="22"/>
    </location>
</feature>
<proteinExistence type="predicted"/>
<evidence type="ECO:0000313" key="8">
    <source>
        <dbReference type="Proteomes" id="UP000500953"/>
    </source>
</evidence>
<dbReference type="Pfam" id="PF00440">
    <property type="entry name" value="TetR_N"/>
    <property type="match status" value="1"/>
</dbReference>
<dbReference type="RefSeq" id="WP_167484380.1">
    <property type="nucleotide sequence ID" value="NZ_CP046173.1"/>
</dbReference>
<organism evidence="7 8">
    <name type="scientific">Nocardia terpenica</name>
    <dbReference type="NCBI Taxonomy" id="455432"/>
    <lineage>
        <taxon>Bacteria</taxon>
        <taxon>Bacillati</taxon>
        <taxon>Actinomycetota</taxon>
        <taxon>Actinomycetes</taxon>
        <taxon>Mycobacteriales</taxon>
        <taxon>Nocardiaceae</taxon>
        <taxon>Nocardia</taxon>
    </lineage>
</organism>
<evidence type="ECO:0000259" key="6">
    <source>
        <dbReference type="PROSITE" id="PS50977"/>
    </source>
</evidence>
<gene>
    <name evidence="7" type="ORF">F6W96_00055</name>
</gene>
<dbReference type="PROSITE" id="PS50977">
    <property type="entry name" value="HTH_TETR_2"/>
    <property type="match status" value="1"/>
</dbReference>
<evidence type="ECO:0000256" key="3">
    <source>
        <dbReference type="ARBA" id="ARBA00023163"/>
    </source>
</evidence>
<accession>A0A6G9YUD7</accession>
<dbReference type="Proteomes" id="UP000500953">
    <property type="component" value="Chromosome"/>
</dbReference>
<name>A0A6G9YUD7_9NOCA</name>
<dbReference type="InterPro" id="IPR001647">
    <property type="entry name" value="HTH_TetR"/>
</dbReference>
<dbReference type="EMBL" id="CP046173">
    <property type="protein sequence ID" value="QIS16949.1"/>
    <property type="molecule type" value="Genomic_DNA"/>
</dbReference>
<feature type="domain" description="HTH tetR-type" evidence="6">
    <location>
        <begin position="19"/>
        <end position="79"/>
    </location>
</feature>
<evidence type="ECO:0000313" key="7">
    <source>
        <dbReference type="EMBL" id="QIS16949.1"/>
    </source>
</evidence>
<dbReference type="PRINTS" id="PR00455">
    <property type="entry name" value="HTHTETR"/>
</dbReference>
<evidence type="ECO:0000256" key="5">
    <source>
        <dbReference type="SAM" id="MobiDB-lite"/>
    </source>
</evidence>
<protein>
    <submittedName>
        <fullName evidence="7">TetR family transcriptional regulator</fullName>
    </submittedName>
</protein>
<sequence>MQKEDPVRSMRAPQQARSQDSTTRMLDAALAILDRDGAAGLTIANVSLESGVSNGALYHRFGNRHQLFIAAQQRFLDTLKADWLTAAAPIWQVTEPHVLLARLVEVFVRIFTDHRRTFHAFMVTGHDNTDLRARGTRASTRAAQFVVDQLTDRFGCSPQAADTAYHMLFAHALLITQFSDEEISTTPVPPEIRRHHLTRALHAVLTT</sequence>
<dbReference type="GO" id="GO:0003700">
    <property type="term" value="F:DNA-binding transcription factor activity"/>
    <property type="evidence" value="ECO:0007669"/>
    <property type="project" value="TreeGrafter"/>
</dbReference>
<keyword evidence="3" id="KW-0804">Transcription</keyword>
<feature type="DNA-binding region" description="H-T-H motif" evidence="4">
    <location>
        <begin position="42"/>
        <end position="61"/>
    </location>
</feature>
<reference evidence="7 8" key="1">
    <citation type="journal article" date="2019" name="ACS Chem. Biol.">
        <title>Identification and Mobilization of a Cryptic Antibiotic Biosynthesis Gene Locus from a Human-Pathogenic Nocardia Isolate.</title>
        <authorList>
            <person name="Herisse M."/>
            <person name="Ishida K."/>
            <person name="Porter J.L."/>
            <person name="Howden B."/>
            <person name="Hertweck C."/>
            <person name="Stinear T.P."/>
            <person name="Pidot S.J."/>
        </authorList>
    </citation>
    <scope>NUCLEOTIDE SEQUENCE [LARGE SCALE GENOMIC DNA]</scope>
    <source>
        <strain evidence="7 8">AUSMDU00012715</strain>
    </source>
</reference>
<dbReference type="AlphaFoldDB" id="A0A6G9YUD7"/>
<keyword evidence="2 4" id="KW-0238">DNA-binding</keyword>
<evidence type="ECO:0000256" key="2">
    <source>
        <dbReference type="ARBA" id="ARBA00023125"/>
    </source>
</evidence>
<evidence type="ECO:0000256" key="4">
    <source>
        <dbReference type="PROSITE-ProRule" id="PRU00335"/>
    </source>
</evidence>